<sequence length="334" mass="36345">MPFSRIEYVHGGVHLPRLGLWLDPSRPKAGAVFVSHAHSDHTAAHRSVILSAPTAHLMRLRLGGDRTEHCLSFGKATEFHAGEIPFRLTLLPAGHILGSSMAYIEAGGQSLLYTGDFKLRSGLSCEPCQLRPADILIMETTFGRPHYRLPDPTQTWQALADFCHETLAAGATPVLMAYSLGKTQEVLAGLKTTGLTFALHEQAHLMTQAYEAHGVSFPAYACFDGSELDGKVLIWPPAALRSKLLKGLPRLRTAAITGWAMDASCRFRMKADTAFALSDHADYPELLEAVKQVNPSQVWTLHGSAADFADSLRQHGYQAAPLSQPDQLSLILGC</sequence>
<reference evidence="2 3" key="1">
    <citation type="submission" date="2020-07" db="EMBL/GenBank/DDBJ databases">
        <authorList>
            <person name="Feng X."/>
        </authorList>
    </citation>
    <scope>NUCLEOTIDE SEQUENCE [LARGE SCALE GENOMIC DNA]</scope>
    <source>
        <strain evidence="2 3">JCM31066</strain>
    </source>
</reference>
<dbReference type="SUPFAM" id="SSF56281">
    <property type="entry name" value="Metallo-hydrolase/oxidoreductase"/>
    <property type="match status" value="1"/>
</dbReference>
<dbReference type="RefSeq" id="WP_185676441.1">
    <property type="nucleotide sequence ID" value="NZ_JACHVB010000042.1"/>
</dbReference>
<evidence type="ECO:0000313" key="2">
    <source>
        <dbReference type="EMBL" id="MBC2595488.1"/>
    </source>
</evidence>
<evidence type="ECO:0000259" key="1">
    <source>
        <dbReference type="Pfam" id="PF07521"/>
    </source>
</evidence>
<feature type="domain" description="Zn-dependent metallo-hydrolase RNA specificity" evidence="1">
    <location>
        <begin position="276"/>
        <end position="317"/>
    </location>
</feature>
<organism evidence="2 3">
    <name type="scientific">Ruficoccus amylovorans</name>
    <dbReference type="NCBI Taxonomy" id="1804625"/>
    <lineage>
        <taxon>Bacteria</taxon>
        <taxon>Pseudomonadati</taxon>
        <taxon>Verrucomicrobiota</taxon>
        <taxon>Opitutia</taxon>
        <taxon>Puniceicoccales</taxon>
        <taxon>Cerasicoccaceae</taxon>
        <taxon>Ruficoccus</taxon>
    </lineage>
</organism>
<keyword evidence="3" id="KW-1185">Reference proteome</keyword>
<evidence type="ECO:0000313" key="3">
    <source>
        <dbReference type="Proteomes" id="UP000546464"/>
    </source>
</evidence>
<dbReference type="Gene3D" id="3.60.15.10">
    <property type="entry name" value="Ribonuclease Z/Hydroxyacylglutathione hydrolase-like"/>
    <property type="match status" value="1"/>
</dbReference>
<dbReference type="Proteomes" id="UP000546464">
    <property type="component" value="Unassembled WGS sequence"/>
</dbReference>
<dbReference type="AlphaFoldDB" id="A0A842HHL4"/>
<dbReference type="Pfam" id="PF07521">
    <property type="entry name" value="RMMBL"/>
    <property type="match status" value="1"/>
</dbReference>
<dbReference type="PANTHER" id="PTHR11203:SF49">
    <property type="entry name" value="BLL1145 PROTEIN"/>
    <property type="match status" value="1"/>
</dbReference>
<name>A0A842HHL4_9BACT</name>
<protein>
    <recommendedName>
        <fullName evidence="1">Zn-dependent metallo-hydrolase RNA specificity domain-containing protein</fullName>
    </recommendedName>
</protein>
<dbReference type="InterPro" id="IPR050698">
    <property type="entry name" value="MBL"/>
</dbReference>
<dbReference type="PANTHER" id="PTHR11203">
    <property type="entry name" value="CLEAVAGE AND POLYADENYLATION SPECIFICITY FACTOR FAMILY MEMBER"/>
    <property type="match status" value="1"/>
</dbReference>
<gene>
    <name evidence="2" type="ORF">H5P28_14570</name>
</gene>
<proteinExistence type="predicted"/>
<dbReference type="EMBL" id="JACHVB010000042">
    <property type="protein sequence ID" value="MBC2595488.1"/>
    <property type="molecule type" value="Genomic_DNA"/>
</dbReference>
<comment type="caution">
    <text evidence="2">The sequence shown here is derived from an EMBL/GenBank/DDBJ whole genome shotgun (WGS) entry which is preliminary data.</text>
</comment>
<dbReference type="GO" id="GO:0004521">
    <property type="term" value="F:RNA endonuclease activity"/>
    <property type="evidence" value="ECO:0007669"/>
    <property type="project" value="TreeGrafter"/>
</dbReference>
<dbReference type="InterPro" id="IPR036866">
    <property type="entry name" value="RibonucZ/Hydroxyglut_hydro"/>
</dbReference>
<accession>A0A842HHL4</accession>
<dbReference type="InterPro" id="IPR011108">
    <property type="entry name" value="RMMBL"/>
</dbReference>